<dbReference type="AlphaFoldDB" id="A0A7W3WIY8"/>
<evidence type="ECO:0000313" key="2">
    <source>
        <dbReference type="EMBL" id="MBB1253178.1"/>
    </source>
</evidence>
<dbReference type="Proteomes" id="UP000525686">
    <property type="component" value="Unassembled WGS sequence"/>
</dbReference>
<comment type="caution">
    <text evidence="2">The sequence shown here is derived from an EMBL/GenBank/DDBJ whole genome shotgun (WGS) entry which is preliminary data.</text>
</comment>
<gene>
    <name evidence="2" type="ORF">H3146_07310</name>
</gene>
<dbReference type="EMBL" id="JABJWZ010000041">
    <property type="protein sequence ID" value="MBB1253178.1"/>
    <property type="molecule type" value="Genomic_DNA"/>
</dbReference>
<dbReference type="Pfam" id="PF25310">
    <property type="entry name" value="VG15"/>
    <property type="match status" value="1"/>
</dbReference>
<feature type="compositionally biased region" description="Basic and acidic residues" evidence="1">
    <location>
        <begin position="105"/>
        <end position="118"/>
    </location>
</feature>
<evidence type="ECO:0008006" key="4">
    <source>
        <dbReference type="Google" id="ProtNLM"/>
    </source>
</evidence>
<feature type="compositionally biased region" description="Basic and acidic residues" evidence="1">
    <location>
        <begin position="125"/>
        <end position="135"/>
    </location>
</feature>
<reference evidence="3" key="1">
    <citation type="submission" date="2020-05" db="EMBL/GenBank/DDBJ databases">
        <title>Classification of alakaliphilic streptomycetes isolated from an alkaline soil next to Lonar Crater, India and a proposal for the recognition of Streptomyces alkaliterrae sp. nov.</title>
        <authorList>
            <person name="Golinska P."/>
        </authorList>
    </citation>
    <scope>NUCLEOTIDE SEQUENCE [LARGE SCALE GENOMIC DNA]</scope>
    <source>
        <strain evidence="3">OF3</strain>
    </source>
</reference>
<sequence>MATRVSDRGPGPDGYRRAQRGLTRLLARDVRRLRRLILPQRLRETVPDWISAVQAIVDQYAAASGALAADWYEAQRRAAGVDEAFRVTVAEPPPAEQSEASLRWASKDVWPRDPDDPRTTPAQREPIERRIEQASRKAEGAAEKLVLDTGRATVQQAVREDRQATGWARTAALNACAFCKMLALRGAVYEQDTANFQAHDGCHCGVAPIFRGQRFELSDKAKEWERLYREYAAPHSGDQLRRFRRALAEHGHLPAAD</sequence>
<protein>
    <recommendedName>
        <fullName evidence="4">Capsid maturation protease</fullName>
    </recommendedName>
</protein>
<evidence type="ECO:0000256" key="1">
    <source>
        <dbReference type="SAM" id="MobiDB-lite"/>
    </source>
</evidence>
<name>A0A7W3WIY8_9ACTN</name>
<dbReference type="RefSeq" id="WP_181353833.1">
    <property type="nucleotide sequence ID" value="NZ_JABJWZ010000041.1"/>
</dbReference>
<evidence type="ECO:0000313" key="3">
    <source>
        <dbReference type="Proteomes" id="UP000525686"/>
    </source>
</evidence>
<dbReference type="InterPro" id="IPR057369">
    <property type="entry name" value="VG15"/>
</dbReference>
<proteinExistence type="predicted"/>
<accession>A0A7W3WIY8</accession>
<feature type="region of interest" description="Disordered" evidence="1">
    <location>
        <begin position="91"/>
        <end position="135"/>
    </location>
</feature>
<organism evidence="2 3">
    <name type="scientific">Streptomyces alkaliterrae</name>
    <dbReference type="NCBI Taxonomy" id="2213162"/>
    <lineage>
        <taxon>Bacteria</taxon>
        <taxon>Bacillati</taxon>
        <taxon>Actinomycetota</taxon>
        <taxon>Actinomycetes</taxon>
        <taxon>Kitasatosporales</taxon>
        <taxon>Streptomycetaceae</taxon>
        <taxon>Streptomyces</taxon>
    </lineage>
</organism>